<gene>
    <name evidence="2" type="ORF">HPLM_LOCUS7913</name>
</gene>
<dbReference type="WBParaSite" id="HPLM_0000792101-mRNA-1">
    <property type="protein sequence ID" value="HPLM_0000792101-mRNA-1"/>
    <property type="gene ID" value="HPLM_0000792101"/>
</dbReference>
<dbReference type="AlphaFoldDB" id="A0A0N4WBS9"/>
<sequence>MQAVYSSYIGWVPFPIAAMIVAVSCHYLPSPEWAWRRIAMLLPVPLACRQQFCNLFSNSSAVLISTWDLNPVKVSTEDLFDRDITTEVSLEADCD</sequence>
<dbReference type="Proteomes" id="UP000268014">
    <property type="component" value="Unassembled WGS sequence"/>
</dbReference>
<feature type="transmembrane region" description="Helical" evidence="1">
    <location>
        <begin position="6"/>
        <end position="28"/>
    </location>
</feature>
<evidence type="ECO:0000256" key="1">
    <source>
        <dbReference type="SAM" id="Phobius"/>
    </source>
</evidence>
<evidence type="ECO:0000313" key="3">
    <source>
        <dbReference type="Proteomes" id="UP000268014"/>
    </source>
</evidence>
<evidence type="ECO:0000313" key="2">
    <source>
        <dbReference type="EMBL" id="VDO33325.1"/>
    </source>
</evidence>
<evidence type="ECO:0000313" key="4">
    <source>
        <dbReference type="WBParaSite" id="HPLM_0000792101-mRNA-1"/>
    </source>
</evidence>
<organism evidence="4">
    <name type="scientific">Haemonchus placei</name>
    <name type="common">Barber's pole worm</name>
    <dbReference type="NCBI Taxonomy" id="6290"/>
    <lineage>
        <taxon>Eukaryota</taxon>
        <taxon>Metazoa</taxon>
        <taxon>Ecdysozoa</taxon>
        <taxon>Nematoda</taxon>
        <taxon>Chromadorea</taxon>
        <taxon>Rhabditida</taxon>
        <taxon>Rhabditina</taxon>
        <taxon>Rhabditomorpha</taxon>
        <taxon>Strongyloidea</taxon>
        <taxon>Trichostrongylidae</taxon>
        <taxon>Haemonchus</taxon>
    </lineage>
</organism>
<protein>
    <submittedName>
        <fullName evidence="4">MFS domain-containing protein</fullName>
    </submittedName>
</protein>
<proteinExistence type="predicted"/>
<dbReference type="EMBL" id="UZAF01016749">
    <property type="protein sequence ID" value="VDO33325.1"/>
    <property type="molecule type" value="Genomic_DNA"/>
</dbReference>
<keyword evidence="1" id="KW-0812">Transmembrane</keyword>
<name>A0A0N4WBS9_HAEPC</name>
<keyword evidence="3" id="KW-1185">Reference proteome</keyword>
<accession>A0A0N4WBS9</accession>
<reference evidence="4" key="1">
    <citation type="submission" date="2017-02" db="UniProtKB">
        <authorList>
            <consortium name="WormBaseParasite"/>
        </authorList>
    </citation>
    <scope>IDENTIFICATION</scope>
</reference>
<reference evidence="2 3" key="2">
    <citation type="submission" date="2018-11" db="EMBL/GenBank/DDBJ databases">
        <authorList>
            <consortium name="Pathogen Informatics"/>
        </authorList>
    </citation>
    <scope>NUCLEOTIDE SEQUENCE [LARGE SCALE GENOMIC DNA]</scope>
    <source>
        <strain evidence="2 3">MHpl1</strain>
    </source>
</reference>
<keyword evidence="1" id="KW-1133">Transmembrane helix</keyword>
<keyword evidence="1" id="KW-0472">Membrane</keyword>